<dbReference type="PIRSF" id="PIRSF005690">
    <property type="entry name" value="GerBA"/>
    <property type="match status" value="1"/>
</dbReference>
<dbReference type="GO" id="GO:0009847">
    <property type="term" value="P:spore germination"/>
    <property type="evidence" value="ECO:0007669"/>
    <property type="project" value="InterPro"/>
</dbReference>
<dbReference type="Pfam" id="PF03323">
    <property type="entry name" value="GerA"/>
    <property type="match status" value="1"/>
</dbReference>
<feature type="transmembrane region" description="Helical" evidence="3">
    <location>
        <begin position="241"/>
        <end position="262"/>
    </location>
</feature>
<feature type="transmembrane region" description="Helical" evidence="3">
    <location>
        <begin position="283"/>
        <end position="303"/>
    </location>
</feature>
<feature type="transmembrane region" description="Helical" evidence="3">
    <location>
        <begin position="408"/>
        <end position="430"/>
    </location>
</feature>
<keyword evidence="3" id="KW-1133">Transmembrane helix</keyword>
<organism evidence="4 5">
    <name type="scientific">Cohnella phaseoli</name>
    <dbReference type="NCBI Taxonomy" id="456490"/>
    <lineage>
        <taxon>Bacteria</taxon>
        <taxon>Bacillati</taxon>
        <taxon>Bacillota</taxon>
        <taxon>Bacilli</taxon>
        <taxon>Bacillales</taxon>
        <taxon>Paenibacillaceae</taxon>
        <taxon>Cohnella</taxon>
    </lineage>
</organism>
<gene>
    <name evidence="4" type="ORF">DFP98_109105</name>
</gene>
<dbReference type="PANTHER" id="PTHR22550">
    <property type="entry name" value="SPORE GERMINATION PROTEIN"/>
    <property type="match status" value="1"/>
</dbReference>
<sequence length="475" mass="52343">MTTDALDTLKARYRHNADVISDLVPLPDRTSATLFFCPSLCDIQLINRLVLPQIRELYHQTGLEKTENIEYRASIRLRPIKELSASTTDALLFKGNVIIGFSQLNMFFAFNAAQFPERQTEETNIEVSIRGPKNGLVESIETNFGLLRRYMPVHTVSFETYIIGTKTATKVGLIFDSEKISPSLLADIRGRLERLGGQIEELISSTQLEELISDTPFSLFPLTIYTGRPDFVTSCVLRGRFAIVIDGVPGAMIAPISLLMLLKTPEDTHFNFLSASFGQLLRLFSLLVAIFLPGFYIALTGYHQDQIPFPLLATIVTTRIGIPLSTPMEMFLVLTLLETFKEAGYRLPSMIGQTLTVVGGLIIGDAAIRAGLISPSMVVIAAMSTVAGSTLVSQTLSGTVSILRYSSVFISATLGMYGFMLSVLILLVYLTSLNSFGVSFLAPLAPITPKDIGRALLMFPRKLGTYVPRYLKKRS</sequence>
<proteinExistence type="inferred from homology"/>
<dbReference type="AlphaFoldDB" id="A0A3D9JTU8"/>
<reference evidence="4 5" key="1">
    <citation type="submission" date="2018-07" db="EMBL/GenBank/DDBJ databases">
        <title>Genomic Encyclopedia of Type Strains, Phase III (KMG-III): the genomes of soil and plant-associated and newly described type strains.</title>
        <authorList>
            <person name="Whitman W."/>
        </authorList>
    </citation>
    <scope>NUCLEOTIDE SEQUENCE [LARGE SCALE GENOMIC DNA]</scope>
    <source>
        <strain evidence="4 5">CECT 7287</strain>
    </source>
</reference>
<keyword evidence="5" id="KW-1185">Reference proteome</keyword>
<dbReference type="OrthoDB" id="1726708at2"/>
<name>A0A3D9JTU8_9BACL</name>
<comment type="caution">
    <text evidence="4">The sequence shown here is derived from an EMBL/GenBank/DDBJ whole genome shotgun (WGS) entry which is preliminary data.</text>
</comment>
<evidence type="ECO:0000256" key="3">
    <source>
        <dbReference type="SAM" id="Phobius"/>
    </source>
</evidence>
<feature type="transmembrane region" description="Helical" evidence="3">
    <location>
        <begin position="349"/>
        <end position="370"/>
    </location>
</feature>
<evidence type="ECO:0000256" key="1">
    <source>
        <dbReference type="ARBA" id="ARBA00005278"/>
    </source>
</evidence>
<evidence type="ECO:0000256" key="2">
    <source>
        <dbReference type="ARBA" id="ARBA00023136"/>
    </source>
</evidence>
<dbReference type="GO" id="GO:0016020">
    <property type="term" value="C:membrane"/>
    <property type="evidence" value="ECO:0007669"/>
    <property type="project" value="InterPro"/>
</dbReference>
<dbReference type="Proteomes" id="UP000256977">
    <property type="component" value="Unassembled WGS sequence"/>
</dbReference>
<dbReference type="InterPro" id="IPR004995">
    <property type="entry name" value="Spore_Ger"/>
</dbReference>
<dbReference type="PANTHER" id="PTHR22550:SF5">
    <property type="entry name" value="LEUCINE ZIPPER PROTEIN 4"/>
    <property type="match status" value="1"/>
</dbReference>
<accession>A0A3D9JTU8</accession>
<feature type="transmembrane region" description="Helical" evidence="3">
    <location>
        <begin position="309"/>
        <end position="337"/>
    </location>
</feature>
<evidence type="ECO:0000313" key="5">
    <source>
        <dbReference type="Proteomes" id="UP000256977"/>
    </source>
</evidence>
<dbReference type="EMBL" id="QRDZ01000009">
    <property type="protein sequence ID" value="RED77494.1"/>
    <property type="molecule type" value="Genomic_DNA"/>
</dbReference>
<comment type="similarity">
    <text evidence="1">Belongs to the GerABKA family.</text>
</comment>
<dbReference type="InterPro" id="IPR050768">
    <property type="entry name" value="UPF0353/GerABKA_families"/>
</dbReference>
<keyword evidence="2 3" id="KW-0472">Membrane</keyword>
<evidence type="ECO:0000313" key="4">
    <source>
        <dbReference type="EMBL" id="RED77494.1"/>
    </source>
</evidence>
<keyword evidence="3" id="KW-0812">Transmembrane</keyword>
<feature type="transmembrane region" description="Helical" evidence="3">
    <location>
        <begin position="376"/>
        <end position="396"/>
    </location>
</feature>
<protein>
    <submittedName>
        <fullName evidence="4">GerA spore germination protein</fullName>
    </submittedName>
</protein>
<dbReference type="RefSeq" id="WP_116061108.1">
    <property type="nucleotide sequence ID" value="NZ_QRDZ01000009.1"/>
</dbReference>